<dbReference type="PROSITE" id="PS00211">
    <property type="entry name" value="ABC_TRANSPORTER_1"/>
    <property type="match status" value="1"/>
</dbReference>
<evidence type="ECO:0000256" key="6">
    <source>
        <dbReference type="SAM" id="Phobius"/>
    </source>
</evidence>
<dbReference type="GO" id="GO:0005524">
    <property type="term" value="F:ATP binding"/>
    <property type="evidence" value="ECO:0007669"/>
    <property type="project" value="UniProtKB-KW"/>
</dbReference>
<keyword evidence="4 6" id="KW-0472">Membrane</keyword>
<evidence type="ECO:0000313" key="10">
    <source>
        <dbReference type="Proteomes" id="UP000292118"/>
    </source>
</evidence>
<dbReference type="PANTHER" id="PTHR43394">
    <property type="entry name" value="ATP-DEPENDENT PERMEASE MDL1, MITOCHONDRIAL"/>
    <property type="match status" value="1"/>
</dbReference>
<keyword evidence="3 6" id="KW-1133">Transmembrane helix</keyword>
<organism evidence="9 10">
    <name type="scientific">Xylanimonas protaetiae</name>
    <dbReference type="NCBI Taxonomy" id="2509457"/>
    <lineage>
        <taxon>Bacteria</taxon>
        <taxon>Bacillati</taxon>
        <taxon>Actinomycetota</taxon>
        <taxon>Actinomycetes</taxon>
        <taxon>Micrococcales</taxon>
        <taxon>Promicromonosporaceae</taxon>
        <taxon>Xylanimonas</taxon>
    </lineage>
</organism>
<dbReference type="GO" id="GO:0016887">
    <property type="term" value="F:ATP hydrolysis activity"/>
    <property type="evidence" value="ECO:0007669"/>
    <property type="project" value="InterPro"/>
</dbReference>
<sequence>MRPLPLPDPGTPPLTGPWALLGWLARQQARTLAASLTCGVVVFGVQAFQPYLVGRVVDSATAGGLDAETWRWAVLLLVLGAAMAGVSVLGHRFDVRNWMEGAYRSSQLVSRTVSRSGHAISAELPTGEVVASIANDVHRMGDLFAMSAQFVGSLVAYAVTTALMLQASVQLGVVVALGLPVVAVILAFLVKPLQKRQAAQREASGRLTTLGADTVSGLRILRGIGGESVFSARYRAQSQKVRAAGVQVAGMQSWLDALQVVLPGLFTVAVVYLGALSAVRGEITAGQLVSFFGFAAFLSWPVQLAIQFLKVATNAHVSAGKVVKVLRVVPATGAAPATAEPPATGAVLHDEATGVALAPGRVVALVAADPDESAAVALRLGRFDDDAEAATPVTLGGVRLSSLPKEHLRRRIVVAEATPTIFSGRLDVELDSRSRAELADLERALHVADAHDVLESMPGGLTGELPEKGRSLSGGQRQRVALARALLTDPEILVLVEPTSAVDAHTEARIAARLADDRRGRTTLIVTASPLVLDHVDEVLFLEGGRVVTSGTHRALLDRRPDDDTDDDARDGAGAAAARYRAVVGRSLDADSAASPDADSAESPDDPERARGAVRHRSVDALEARS</sequence>
<feature type="domain" description="ABC transporter" evidence="7">
    <location>
        <begin position="323"/>
        <end position="569"/>
    </location>
</feature>
<accession>A0A4P6F3H2</accession>
<evidence type="ECO:0000259" key="8">
    <source>
        <dbReference type="PROSITE" id="PS50929"/>
    </source>
</evidence>
<evidence type="ECO:0000313" key="9">
    <source>
        <dbReference type="EMBL" id="QAY70152.1"/>
    </source>
</evidence>
<name>A0A4P6F3H2_9MICO</name>
<feature type="compositionally biased region" description="Basic and acidic residues" evidence="5">
    <location>
        <begin position="606"/>
        <end position="626"/>
    </location>
</feature>
<dbReference type="InterPro" id="IPR003439">
    <property type="entry name" value="ABC_transporter-like_ATP-bd"/>
</dbReference>
<dbReference type="InterPro" id="IPR011527">
    <property type="entry name" value="ABC1_TM_dom"/>
</dbReference>
<dbReference type="Pfam" id="PF00664">
    <property type="entry name" value="ABC_membrane"/>
    <property type="match status" value="1"/>
</dbReference>
<feature type="transmembrane region" description="Helical" evidence="6">
    <location>
        <begin position="143"/>
        <end position="165"/>
    </location>
</feature>
<gene>
    <name evidence="9" type="ORF">ET471_08970</name>
</gene>
<evidence type="ECO:0000259" key="7">
    <source>
        <dbReference type="PROSITE" id="PS50893"/>
    </source>
</evidence>
<comment type="subcellular location">
    <subcellularLocation>
        <location evidence="1">Cell membrane</location>
        <topology evidence="1">Multi-pass membrane protein</topology>
    </subcellularLocation>
</comment>
<dbReference type="PANTHER" id="PTHR43394:SF1">
    <property type="entry name" value="ATP-BINDING CASSETTE SUB-FAMILY B MEMBER 10, MITOCHONDRIAL"/>
    <property type="match status" value="1"/>
</dbReference>
<evidence type="ECO:0000256" key="5">
    <source>
        <dbReference type="SAM" id="MobiDB-lite"/>
    </source>
</evidence>
<dbReference type="InterPro" id="IPR039421">
    <property type="entry name" value="Type_1_exporter"/>
</dbReference>
<dbReference type="Proteomes" id="UP000292118">
    <property type="component" value="Chromosome"/>
</dbReference>
<dbReference type="RefSeq" id="WP_129187658.1">
    <property type="nucleotide sequence ID" value="NZ_CP035493.1"/>
</dbReference>
<dbReference type="Gene3D" id="3.40.50.300">
    <property type="entry name" value="P-loop containing nucleotide triphosphate hydrolases"/>
    <property type="match status" value="1"/>
</dbReference>
<feature type="transmembrane region" description="Helical" evidence="6">
    <location>
        <begin position="32"/>
        <end position="52"/>
    </location>
</feature>
<dbReference type="InterPro" id="IPR017871">
    <property type="entry name" value="ABC_transporter-like_CS"/>
</dbReference>
<dbReference type="PROSITE" id="PS50929">
    <property type="entry name" value="ABC_TM1F"/>
    <property type="match status" value="1"/>
</dbReference>
<dbReference type="SUPFAM" id="SSF90123">
    <property type="entry name" value="ABC transporter transmembrane region"/>
    <property type="match status" value="1"/>
</dbReference>
<evidence type="ECO:0000256" key="2">
    <source>
        <dbReference type="ARBA" id="ARBA00022692"/>
    </source>
</evidence>
<keyword evidence="9" id="KW-0547">Nucleotide-binding</keyword>
<evidence type="ECO:0000256" key="3">
    <source>
        <dbReference type="ARBA" id="ARBA00022989"/>
    </source>
</evidence>
<keyword evidence="9" id="KW-0067">ATP-binding</keyword>
<dbReference type="Gene3D" id="1.20.1560.10">
    <property type="entry name" value="ABC transporter type 1, transmembrane domain"/>
    <property type="match status" value="1"/>
</dbReference>
<evidence type="ECO:0000256" key="4">
    <source>
        <dbReference type="ARBA" id="ARBA00023136"/>
    </source>
</evidence>
<dbReference type="InterPro" id="IPR027417">
    <property type="entry name" value="P-loop_NTPase"/>
</dbReference>
<dbReference type="PROSITE" id="PS50893">
    <property type="entry name" value="ABC_TRANSPORTER_2"/>
    <property type="match status" value="1"/>
</dbReference>
<dbReference type="Pfam" id="PF00005">
    <property type="entry name" value="ABC_tran"/>
    <property type="match status" value="1"/>
</dbReference>
<dbReference type="KEGG" id="xya:ET471_08970"/>
<dbReference type="EMBL" id="CP035493">
    <property type="protein sequence ID" value="QAY70152.1"/>
    <property type="molecule type" value="Genomic_DNA"/>
</dbReference>
<feature type="domain" description="ABC transmembrane type-1" evidence="8">
    <location>
        <begin position="33"/>
        <end position="314"/>
    </location>
</feature>
<dbReference type="GO" id="GO:0005886">
    <property type="term" value="C:plasma membrane"/>
    <property type="evidence" value="ECO:0007669"/>
    <property type="project" value="UniProtKB-SubCell"/>
</dbReference>
<dbReference type="SUPFAM" id="SSF52540">
    <property type="entry name" value="P-loop containing nucleoside triphosphate hydrolases"/>
    <property type="match status" value="1"/>
</dbReference>
<dbReference type="AlphaFoldDB" id="A0A4P6F3H2"/>
<evidence type="ECO:0000256" key="1">
    <source>
        <dbReference type="ARBA" id="ARBA00004651"/>
    </source>
</evidence>
<dbReference type="OrthoDB" id="4966664at2"/>
<feature type="transmembrane region" description="Helical" evidence="6">
    <location>
        <begin position="171"/>
        <end position="190"/>
    </location>
</feature>
<keyword evidence="10" id="KW-1185">Reference proteome</keyword>
<feature type="transmembrane region" description="Helical" evidence="6">
    <location>
        <begin position="72"/>
        <end position="90"/>
    </location>
</feature>
<keyword evidence="2 6" id="KW-0812">Transmembrane</keyword>
<proteinExistence type="predicted"/>
<dbReference type="GO" id="GO:0015421">
    <property type="term" value="F:ABC-type oligopeptide transporter activity"/>
    <property type="evidence" value="ECO:0007669"/>
    <property type="project" value="TreeGrafter"/>
</dbReference>
<reference evidence="9 10" key="1">
    <citation type="submission" date="2019-01" db="EMBL/GenBank/DDBJ databases">
        <title>Genome sequencing of strain FW10M-9.</title>
        <authorList>
            <person name="Heo J."/>
            <person name="Kim S.-J."/>
            <person name="Kim J.-S."/>
            <person name="Hong S.-B."/>
            <person name="Kwon S.-W."/>
        </authorList>
    </citation>
    <scope>NUCLEOTIDE SEQUENCE [LARGE SCALE GENOMIC DNA]</scope>
    <source>
        <strain evidence="9 10">FW10M-9</strain>
    </source>
</reference>
<feature type="region of interest" description="Disordered" evidence="5">
    <location>
        <begin position="588"/>
        <end position="626"/>
    </location>
</feature>
<protein>
    <submittedName>
        <fullName evidence="9">ABC transporter ATP-binding protein</fullName>
    </submittedName>
</protein>
<feature type="transmembrane region" description="Helical" evidence="6">
    <location>
        <begin position="260"/>
        <end position="279"/>
    </location>
</feature>
<dbReference type="InterPro" id="IPR036640">
    <property type="entry name" value="ABC1_TM_sf"/>
</dbReference>